<dbReference type="AlphaFoldDB" id="A0AA38L4U7"/>
<protein>
    <submittedName>
        <fullName evidence="1">Uncharacterized protein</fullName>
    </submittedName>
</protein>
<gene>
    <name evidence="1" type="ORF">KI387_028046</name>
</gene>
<evidence type="ECO:0000313" key="1">
    <source>
        <dbReference type="EMBL" id="KAH9313011.1"/>
    </source>
</evidence>
<organism evidence="1 2">
    <name type="scientific">Taxus chinensis</name>
    <name type="common">Chinese yew</name>
    <name type="synonym">Taxus wallichiana var. chinensis</name>
    <dbReference type="NCBI Taxonomy" id="29808"/>
    <lineage>
        <taxon>Eukaryota</taxon>
        <taxon>Viridiplantae</taxon>
        <taxon>Streptophyta</taxon>
        <taxon>Embryophyta</taxon>
        <taxon>Tracheophyta</taxon>
        <taxon>Spermatophyta</taxon>
        <taxon>Pinopsida</taxon>
        <taxon>Pinidae</taxon>
        <taxon>Conifers II</taxon>
        <taxon>Cupressales</taxon>
        <taxon>Taxaceae</taxon>
        <taxon>Taxus</taxon>
    </lineage>
</organism>
<name>A0AA38L4U7_TAXCH</name>
<reference evidence="1 2" key="1">
    <citation type="journal article" date="2021" name="Nat. Plants">
        <title>The Taxus genome provides insights into paclitaxel biosynthesis.</title>
        <authorList>
            <person name="Xiong X."/>
            <person name="Gou J."/>
            <person name="Liao Q."/>
            <person name="Li Y."/>
            <person name="Zhou Q."/>
            <person name="Bi G."/>
            <person name="Li C."/>
            <person name="Du R."/>
            <person name="Wang X."/>
            <person name="Sun T."/>
            <person name="Guo L."/>
            <person name="Liang H."/>
            <person name="Lu P."/>
            <person name="Wu Y."/>
            <person name="Zhang Z."/>
            <person name="Ro D.K."/>
            <person name="Shang Y."/>
            <person name="Huang S."/>
            <person name="Yan J."/>
        </authorList>
    </citation>
    <scope>NUCLEOTIDE SEQUENCE [LARGE SCALE GENOMIC DNA]</scope>
    <source>
        <strain evidence="1">Ta-2019</strain>
    </source>
</reference>
<proteinExistence type="predicted"/>
<dbReference type="Proteomes" id="UP000824469">
    <property type="component" value="Unassembled WGS sequence"/>
</dbReference>
<feature type="non-terminal residue" evidence="1">
    <location>
        <position position="1"/>
    </location>
</feature>
<sequence length="81" mass="9108">MAHRGVPLVERGNRPLRVAVSAVVMRDIKARLEVIETVQQRRADSNLSDEEANLYQSLEVLAAKVSIYKAEFEKSLRIATT</sequence>
<keyword evidence="2" id="KW-1185">Reference proteome</keyword>
<dbReference type="EMBL" id="JAHRHJ020000006">
    <property type="protein sequence ID" value="KAH9313011.1"/>
    <property type="molecule type" value="Genomic_DNA"/>
</dbReference>
<evidence type="ECO:0000313" key="2">
    <source>
        <dbReference type="Proteomes" id="UP000824469"/>
    </source>
</evidence>
<accession>A0AA38L4U7</accession>
<comment type="caution">
    <text evidence="1">The sequence shown here is derived from an EMBL/GenBank/DDBJ whole genome shotgun (WGS) entry which is preliminary data.</text>
</comment>